<evidence type="ECO:0008006" key="4">
    <source>
        <dbReference type="Google" id="ProtNLM"/>
    </source>
</evidence>
<feature type="transmembrane region" description="Helical" evidence="1">
    <location>
        <begin position="189"/>
        <end position="211"/>
    </location>
</feature>
<dbReference type="Proteomes" id="UP000692954">
    <property type="component" value="Unassembled WGS sequence"/>
</dbReference>
<evidence type="ECO:0000256" key="1">
    <source>
        <dbReference type="SAM" id="Phobius"/>
    </source>
</evidence>
<organism evidence="2 3">
    <name type="scientific">Paramecium sonneborni</name>
    <dbReference type="NCBI Taxonomy" id="65129"/>
    <lineage>
        <taxon>Eukaryota</taxon>
        <taxon>Sar</taxon>
        <taxon>Alveolata</taxon>
        <taxon>Ciliophora</taxon>
        <taxon>Intramacronucleata</taxon>
        <taxon>Oligohymenophorea</taxon>
        <taxon>Peniculida</taxon>
        <taxon>Parameciidae</taxon>
        <taxon>Paramecium</taxon>
    </lineage>
</organism>
<dbReference type="AlphaFoldDB" id="A0A8S1RVR1"/>
<accession>A0A8S1RVR1</accession>
<keyword evidence="1" id="KW-0472">Membrane</keyword>
<protein>
    <recommendedName>
        <fullName evidence="4">Transmembrane protein</fullName>
    </recommendedName>
</protein>
<feature type="transmembrane region" description="Helical" evidence="1">
    <location>
        <begin position="231"/>
        <end position="253"/>
    </location>
</feature>
<reference evidence="2" key="1">
    <citation type="submission" date="2021-01" db="EMBL/GenBank/DDBJ databases">
        <authorList>
            <consortium name="Genoscope - CEA"/>
            <person name="William W."/>
        </authorList>
    </citation>
    <scope>NUCLEOTIDE SEQUENCE</scope>
</reference>
<keyword evidence="3" id="KW-1185">Reference proteome</keyword>
<evidence type="ECO:0000313" key="3">
    <source>
        <dbReference type="Proteomes" id="UP000692954"/>
    </source>
</evidence>
<gene>
    <name evidence="2" type="ORF">PSON_ATCC_30995.1.T3500009</name>
</gene>
<comment type="caution">
    <text evidence="2">The sequence shown here is derived from an EMBL/GenBank/DDBJ whole genome shotgun (WGS) entry which is preliminary data.</text>
</comment>
<feature type="transmembrane region" description="Helical" evidence="1">
    <location>
        <begin position="265"/>
        <end position="284"/>
    </location>
</feature>
<keyword evidence="1" id="KW-0812">Transmembrane</keyword>
<proteinExistence type="predicted"/>
<dbReference type="EMBL" id="CAJJDN010000350">
    <property type="protein sequence ID" value="CAD8130969.1"/>
    <property type="molecule type" value="Genomic_DNA"/>
</dbReference>
<dbReference type="OrthoDB" id="312234at2759"/>
<evidence type="ECO:0000313" key="2">
    <source>
        <dbReference type="EMBL" id="CAD8130969.1"/>
    </source>
</evidence>
<sequence length="342" mass="40982">MIIILLEIYGIWAFCLNQYTRVQDISLYPTVGEFYSYYLESFLSETQLMCKMHPQVPNVQLINQCKKISQIKGNQFKSMSSNTTHFGTLTNNNEVIIYEWKNQRIQQIGQYVPIDSSFNCYNILLSKDFSILIDCYYNNEFFLIQLIDEQSIITYQIEAIAPTKTKIQSLQMEQMLLQYMHNILKIIQYYLYFHYLFLIKVAQITILSILISQLQQVQIFMQLLLKRFSNYLYLQMVNFIKKLILLIILQLIHNVIKYIYKIHKIILLVIIFTFPAYFYLDVIITQQTQRMIKVNHPFKIYSQIINLQFISLLIKQQLKKNMQKFLLILVKSDKQFLIIFKF</sequence>
<keyword evidence="1" id="KW-1133">Transmembrane helix</keyword>
<name>A0A8S1RVR1_9CILI</name>